<evidence type="ECO:0000313" key="2">
    <source>
        <dbReference type="Proteomes" id="UP001549145"/>
    </source>
</evidence>
<dbReference type="PIRSF" id="PIRSF031982">
    <property type="entry name" value="UCP031982_abhydr"/>
    <property type="match status" value="1"/>
</dbReference>
<dbReference type="InterPro" id="IPR050261">
    <property type="entry name" value="FrsA_esterase"/>
</dbReference>
<dbReference type="EMBL" id="JBEPMM010000018">
    <property type="protein sequence ID" value="MET3694821.1"/>
    <property type="molecule type" value="Genomic_DNA"/>
</dbReference>
<dbReference type="InterPro" id="IPR016986">
    <property type="entry name" value="UCP031982_abhydr"/>
</dbReference>
<keyword evidence="2" id="KW-1185">Reference proteome</keyword>
<keyword evidence="1" id="KW-0378">Hydrolase</keyword>
<proteinExistence type="predicted"/>
<dbReference type="GO" id="GO:0016787">
    <property type="term" value="F:hydrolase activity"/>
    <property type="evidence" value="ECO:0007669"/>
    <property type="project" value="UniProtKB-KW"/>
</dbReference>
<dbReference type="Gene3D" id="3.40.50.1820">
    <property type="entry name" value="alpha/beta hydrolase"/>
    <property type="match status" value="1"/>
</dbReference>
<evidence type="ECO:0000313" key="1">
    <source>
        <dbReference type="EMBL" id="MET3694821.1"/>
    </source>
</evidence>
<sequence>MEIGIWYPASGPSSPQRLGLFMHDVVAASVPPQGPHPLVVMSHGTGGDFTSHADTAVALARAGFIVAALTQPGDNWRDASRATRIEERPKTLSRLIDYMLGDWSGLTGIDRERIGAFGFSSGGFTVLAAAGGRPDLTRVAEHCAAHPALFDCSLIQAKPNTAIGTWPDLHDRRIKAIAVAAPALGFTFDRAGAAAIRVPVQLWRADDDEILPAPFYADAVRAVLPVPPAFHGVPEAGHFDFLSPCAEPRVVPHICASRRGFDRTAFHQRFNGEVVRFFRQALPR</sequence>
<dbReference type="PANTHER" id="PTHR22946">
    <property type="entry name" value="DIENELACTONE HYDROLASE DOMAIN-CONTAINING PROTEIN-RELATED"/>
    <property type="match status" value="1"/>
</dbReference>
<organism evidence="1 2">
    <name type="scientific">Methylobacterium goesingense</name>
    <dbReference type="NCBI Taxonomy" id="243690"/>
    <lineage>
        <taxon>Bacteria</taxon>
        <taxon>Pseudomonadati</taxon>
        <taxon>Pseudomonadota</taxon>
        <taxon>Alphaproteobacteria</taxon>
        <taxon>Hyphomicrobiales</taxon>
        <taxon>Methylobacteriaceae</taxon>
        <taxon>Methylobacterium</taxon>
    </lineage>
</organism>
<comment type="caution">
    <text evidence="1">The sequence shown here is derived from an EMBL/GenBank/DDBJ whole genome shotgun (WGS) entry which is preliminary data.</text>
</comment>
<name>A0ABV2LAE0_9HYPH</name>
<dbReference type="RefSeq" id="WP_238279672.1">
    <property type="nucleotide sequence ID" value="NZ_BPQL01000063.1"/>
</dbReference>
<dbReference type="InterPro" id="IPR029058">
    <property type="entry name" value="AB_hydrolase_fold"/>
</dbReference>
<dbReference type="SUPFAM" id="SSF53474">
    <property type="entry name" value="alpha/beta-Hydrolases"/>
    <property type="match status" value="1"/>
</dbReference>
<protein>
    <submittedName>
        <fullName evidence="1">Dienelactone hydrolase</fullName>
    </submittedName>
</protein>
<accession>A0ABV2LAE0</accession>
<dbReference type="Proteomes" id="UP001549145">
    <property type="component" value="Unassembled WGS sequence"/>
</dbReference>
<gene>
    <name evidence="1" type="ORF">ABID43_004384</name>
</gene>
<reference evidence="1 2" key="1">
    <citation type="submission" date="2024-06" db="EMBL/GenBank/DDBJ databases">
        <title>Genomic Encyclopedia of Type Strains, Phase IV (KMG-IV): sequencing the most valuable type-strain genomes for metagenomic binning, comparative biology and taxonomic classification.</title>
        <authorList>
            <person name="Goeker M."/>
        </authorList>
    </citation>
    <scope>NUCLEOTIDE SEQUENCE [LARGE SCALE GENOMIC DNA]</scope>
    <source>
        <strain evidence="1 2">DSM 21331</strain>
    </source>
</reference>